<dbReference type="RefSeq" id="XP_022089775.1">
    <property type="nucleotide sequence ID" value="XM_022234083.1"/>
</dbReference>
<evidence type="ECO:0000256" key="2">
    <source>
        <dbReference type="ARBA" id="ARBA00022692"/>
    </source>
</evidence>
<dbReference type="InterPro" id="IPR017452">
    <property type="entry name" value="GPCR_Rhodpsn_7TM"/>
</dbReference>
<evidence type="ECO:0000256" key="1">
    <source>
        <dbReference type="ARBA" id="ARBA00004370"/>
    </source>
</evidence>
<dbReference type="PRINTS" id="PR00237">
    <property type="entry name" value="GPCRRHODOPSN"/>
</dbReference>
<proteinExistence type="predicted"/>
<dbReference type="GO" id="GO:0004930">
    <property type="term" value="F:G protein-coupled receptor activity"/>
    <property type="evidence" value="ECO:0007669"/>
    <property type="project" value="InterPro"/>
</dbReference>
<keyword evidence="7" id="KW-1185">Reference proteome</keyword>
<dbReference type="GO" id="GO:0016020">
    <property type="term" value="C:membrane"/>
    <property type="evidence" value="ECO:0007669"/>
    <property type="project" value="UniProtKB-SubCell"/>
</dbReference>
<evidence type="ECO:0000256" key="5">
    <source>
        <dbReference type="SAM" id="Phobius"/>
    </source>
</evidence>
<feature type="domain" description="G-protein coupled receptors family 1 profile" evidence="6">
    <location>
        <begin position="46"/>
        <end position="302"/>
    </location>
</feature>
<evidence type="ECO:0000259" key="6">
    <source>
        <dbReference type="PROSITE" id="PS50262"/>
    </source>
</evidence>
<evidence type="ECO:0000256" key="4">
    <source>
        <dbReference type="ARBA" id="ARBA00023136"/>
    </source>
</evidence>
<evidence type="ECO:0000256" key="3">
    <source>
        <dbReference type="ARBA" id="ARBA00022989"/>
    </source>
</evidence>
<dbReference type="PANTHER" id="PTHR45698:SF1">
    <property type="entry name" value="TRACE AMINE-ASSOCIATED RECEPTOR 13C-LIKE"/>
    <property type="match status" value="1"/>
</dbReference>
<keyword evidence="2 5" id="KW-0812">Transmembrane</keyword>
<dbReference type="PANTHER" id="PTHR45698">
    <property type="entry name" value="TRACE AMINE-ASSOCIATED RECEPTOR 19N-RELATED"/>
    <property type="match status" value="1"/>
</dbReference>
<dbReference type="Proteomes" id="UP000694845">
    <property type="component" value="Unplaced"/>
</dbReference>
<dbReference type="SUPFAM" id="SSF81321">
    <property type="entry name" value="Family A G protein-coupled receptor-like"/>
    <property type="match status" value="1"/>
</dbReference>
<dbReference type="PROSITE" id="PS50262">
    <property type="entry name" value="G_PROTEIN_RECEP_F1_2"/>
    <property type="match status" value="1"/>
</dbReference>
<dbReference type="Gene3D" id="1.20.1070.10">
    <property type="entry name" value="Rhodopsin 7-helix transmembrane proteins"/>
    <property type="match status" value="1"/>
</dbReference>
<organism evidence="7 8">
    <name type="scientific">Acanthaster planci</name>
    <name type="common">Crown-of-thorns starfish</name>
    <dbReference type="NCBI Taxonomy" id="133434"/>
    <lineage>
        <taxon>Eukaryota</taxon>
        <taxon>Metazoa</taxon>
        <taxon>Echinodermata</taxon>
        <taxon>Eleutherozoa</taxon>
        <taxon>Asterozoa</taxon>
        <taxon>Asteroidea</taxon>
        <taxon>Valvatacea</taxon>
        <taxon>Valvatida</taxon>
        <taxon>Acanthasteridae</taxon>
        <taxon>Acanthaster</taxon>
    </lineage>
</organism>
<dbReference type="AlphaFoldDB" id="A0A8B7YBL1"/>
<feature type="transmembrane region" description="Helical" evidence="5">
    <location>
        <begin position="34"/>
        <end position="56"/>
    </location>
</feature>
<accession>A0A8B7YBL1</accession>
<feature type="transmembrane region" description="Helical" evidence="5">
    <location>
        <begin position="247"/>
        <end position="270"/>
    </location>
</feature>
<name>A0A8B7YBL1_ACAPL</name>
<protein>
    <submittedName>
        <fullName evidence="8">Galanin receptor type 2-like</fullName>
    </submittedName>
</protein>
<sequence length="338" mass="38261">MFLDNREMLPTTEFDNATVEESVVARSNPPVVDAVYTAIACLALLGNGMVIAVMLVRRKVFSSFTNRLILHQSVVDSVAGVMFFLHQVVKKPNIPLSEEGNFWDQLLCRLVETDILLWWANVASTYNLVIIALERFAATCHPVRHRRTCSGSRLRYAVGASWAMGFIYTLPSAALREPHQGRCISVPHGTVYQVGVVTHNTIDYILPVSVMAYTYARILKVLTKKLTNQRNGCHLSRAKKNVIKTSLLTGVMFLVCWTPTAAFSIYAVFINRFWVLHPTFWIVYRLVAGLVACNACVNPIIYSFMYRHFRTHLKDVLLKRWHRNRVRGAESVQIATAS</sequence>
<keyword evidence="4 5" id="KW-0472">Membrane</keyword>
<feature type="transmembrane region" description="Helical" evidence="5">
    <location>
        <begin position="68"/>
        <end position="89"/>
    </location>
</feature>
<keyword evidence="3 5" id="KW-1133">Transmembrane helix</keyword>
<evidence type="ECO:0000313" key="7">
    <source>
        <dbReference type="Proteomes" id="UP000694845"/>
    </source>
</evidence>
<dbReference type="KEGG" id="aplc:110978801"/>
<dbReference type="InterPro" id="IPR000276">
    <property type="entry name" value="GPCR_Rhodpsn"/>
</dbReference>
<dbReference type="OMA" id="MAYTYAR"/>
<dbReference type="Pfam" id="PF00001">
    <property type="entry name" value="7tm_1"/>
    <property type="match status" value="1"/>
</dbReference>
<gene>
    <name evidence="8" type="primary">LOC110978801</name>
</gene>
<reference evidence="8" key="1">
    <citation type="submission" date="2025-08" db="UniProtKB">
        <authorList>
            <consortium name="RefSeq"/>
        </authorList>
    </citation>
    <scope>IDENTIFICATION</scope>
</reference>
<feature type="transmembrane region" description="Helical" evidence="5">
    <location>
        <begin position="282"/>
        <end position="304"/>
    </location>
</feature>
<comment type="subcellular location">
    <subcellularLocation>
        <location evidence="1">Membrane</location>
    </subcellularLocation>
</comment>
<evidence type="ECO:0000313" key="8">
    <source>
        <dbReference type="RefSeq" id="XP_022089775.1"/>
    </source>
</evidence>
<dbReference type="OrthoDB" id="6076970at2759"/>
<feature type="transmembrane region" description="Helical" evidence="5">
    <location>
        <begin position="115"/>
        <end position="133"/>
    </location>
</feature>
<dbReference type="CDD" id="cd00637">
    <property type="entry name" value="7tm_classA_rhodopsin-like"/>
    <property type="match status" value="1"/>
</dbReference>
<dbReference type="GeneID" id="110978801"/>